<dbReference type="AlphaFoldDB" id="A0A699ICI9"/>
<evidence type="ECO:0008006" key="3">
    <source>
        <dbReference type="Google" id="ProtNLM"/>
    </source>
</evidence>
<name>A0A699ICI9_TANCI</name>
<feature type="compositionally biased region" description="Polar residues" evidence="1">
    <location>
        <begin position="235"/>
        <end position="246"/>
    </location>
</feature>
<protein>
    <recommendedName>
        <fullName evidence="3">Integrase, catalytic region, zinc finger, CCHC-type, peptidase aspartic, catalytic</fullName>
    </recommendedName>
</protein>
<evidence type="ECO:0000256" key="1">
    <source>
        <dbReference type="SAM" id="MobiDB-lite"/>
    </source>
</evidence>
<organism evidence="2">
    <name type="scientific">Tanacetum cinerariifolium</name>
    <name type="common">Dalmatian daisy</name>
    <name type="synonym">Chrysanthemum cinerariifolium</name>
    <dbReference type="NCBI Taxonomy" id="118510"/>
    <lineage>
        <taxon>Eukaryota</taxon>
        <taxon>Viridiplantae</taxon>
        <taxon>Streptophyta</taxon>
        <taxon>Embryophyta</taxon>
        <taxon>Tracheophyta</taxon>
        <taxon>Spermatophyta</taxon>
        <taxon>Magnoliopsida</taxon>
        <taxon>eudicotyledons</taxon>
        <taxon>Gunneridae</taxon>
        <taxon>Pentapetalae</taxon>
        <taxon>asterids</taxon>
        <taxon>campanulids</taxon>
        <taxon>Asterales</taxon>
        <taxon>Asteraceae</taxon>
        <taxon>Asteroideae</taxon>
        <taxon>Anthemideae</taxon>
        <taxon>Anthemidinae</taxon>
        <taxon>Tanacetum</taxon>
    </lineage>
</organism>
<proteinExistence type="predicted"/>
<gene>
    <name evidence="2" type="ORF">Tci_519804</name>
</gene>
<accession>A0A699ICI9</accession>
<feature type="compositionally biased region" description="Polar residues" evidence="1">
    <location>
        <begin position="10"/>
        <end position="23"/>
    </location>
</feature>
<evidence type="ECO:0000313" key="2">
    <source>
        <dbReference type="EMBL" id="GEZ47831.1"/>
    </source>
</evidence>
<dbReference type="EMBL" id="BKCJ010283757">
    <property type="protein sequence ID" value="GEZ47831.1"/>
    <property type="molecule type" value="Genomic_DNA"/>
</dbReference>
<comment type="caution">
    <text evidence="2">The sequence shown here is derived from an EMBL/GenBank/DDBJ whole genome shotgun (WGS) entry which is preliminary data.</text>
</comment>
<sequence>KPHGKLIWKSIQNGPTPHPQTTDPVPEGSAVPLPINKRDEEFTEEDNKNELADIQSINILSQGLPRRSGQTLERRKEALFDEFERFRANGNELIQDYFVRFHKLVNDMRVTQLDIPTHQLNTKFANNLPTYWGKYVTHAKNNMNMSTVTYVELFTHLRTYEEHALKSLKKKEQSSVVVDPLLYLAKTTPTHSTTSPVIVPTPQTSGDSHNDAMLAIINQIANFLSGLQKQFPPTNNQLQTSSNPKTHATVHDGQIVTETV</sequence>
<feature type="non-terminal residue" evidence="2">
    <location>
        <position position="1"/>
    </location>
</feature>
<reference evidence="2" key="1">
    <citation type="journal article" date="2019" name="Sci. Rep.">
        <title>Draft genome of Tanacetum cinerariifolium, the natural source of mosquito coil.</title>
        <authorList>
            <person name="Yamashiro T."/>
            <person name="Shiraishi A."/>
            <person name="Satake H."/>
            <person name="Nakayama K."/>
        </authorList>
    </citation>
    <scope>NUCLEOTIDE SEQUENCE</scope>
</reference>
<feature type="region of interest" description="Disordered" evidence="1">
    <location>
        <begin position="1"/>
        <end position="30"/>
    </location>
</feature>
<feature type="region of interest" description="Disordered" evidence="1">
    <location>
        <begin position="235"/>
        <end position="260"/>
    </location>
</feature>